<dbReference type="SMART" id="SM00382">
    <property type="entry name" value="AAA"/>
    <property type="match status" value="1"/>
</dbReference>
<dbReference type="Gene3D" id="3.40.50.300">
    <property type="entry name" value="P-loop containing nucleotide triphosphate hydrolases"/>
    <property type="match status" value="1"/>
</dbReference>
<evidence type="ECO:0000313" key="6">
    <source>
        <dbReference type="Proteomes" id="UP000323506"/>
    </source>
</evidence>
<dbReference type="AlphaFoldDB" id="A0A5D2AVM6"/>
<dbReference type="InterPro" id="IPR002182">
    <property type="entry name" value="NB-ARC"/>
</dbReference>
<accession>A0A5D2AVM6</accession>
<dbReference type="Pfam" id="PF00931">
    <property type="entry name" value="NB-ARC"/>
    <property type="match status" value="1"/>
</dbReference>
<gene>
    <name evidence="5" type="ORF">ES288_D11G383300v1</name>
</gene>
<dbReference type="PANTHER" id="PTHR33463:SF192">
    <property type="entry name" value="DISEASE RESISTANCE PROTEIN RPS2-LIKE"/>
    <property type="match status" value="1"/>
</dbReference>
<reference evidence="5 6" key="1">
    <citation type="submission" date="2019-06" db="EMBL/GenBank/DDBJ databases">
        <title>WGS assembly of Gossypium darwinii.</title>
        <authorList>
            <person name="Chen Z.J."/>
            <person name="Sreedasyam A."/>
            <person name="Ando A."/>
            <person name="Song Q."/>
            <person name="De L."/>
            <person name="Hulse-Kemp A."/>
            <person name="Ding M."/>
            <person name="Ye W."/>
            <person name="Kirkbride R."/>
            <person name="Jenkins J."/>
            <person name="Plott C."/>
            <person name="Lovell J."/>
            <person name="Lin Y.-M."/>
            <person name="Vaughn R."/>
            <person name="Liu B."/>
            <person name="Li W."/>
            <person name="Simpson S."/>
            <person name="Scheffler B."/>
            <person name="Saski C."/>
            <person name="Grover C."/>
            <person name="Hu G."/>
            <person name="Conover J."/>
            <person name="Carlson J."/>
            <person name="Shu S."/>
            <person name="Boston L."/>
            <person name="Williams M."/>
            <person name="Peterson D."/>
            <person name="Mcgee K."/>
            <person name="Jones D."/>
            <person name="Wendel J."/>
            <person name="Stelly D."/>
            <person name="Grimwood J."/>
            <person name="Schmutz J."/>
        </authorList>
    </citation>
    <scope>NUCLEOTIDE SEQUENCE [LARGE SCALE GENOMIC DNA]</scope>
    <source>
        <strain evidence="5">1808015.09</strain>
    </source>
</reference>
<dbReference type="InterPro" id="IPR003593">
    <property type="entry name" value="AAA+_ATPase"/>
</dbReference>
<dbReference type="InterPro" id="IPR050905">
    <property type="entry name" value="Plant_NBS-LRR"/>
</dbReference>
<dbReference type="PRINTS" id="PR00364">
    <property type="entry name" value="DISEASERSIST"/>
</dbReference>
<evidence type="ECO:0000313" key="5">
    <source>
        <dbReference type="EMBL" id="TYG47945.1"/>
    </source>
</evidence>
<keyword evidence="2" id="KW-0611">Plant defense</keyword>
<dbReference type="FunFam" id="3.40.50.300:FF:001091">
    <property type="entry name" value="Probable disease resistance protein At1g61300"/>
    <property type="match status" value="1"/>
</dbReference>
<name>A0A5D2AVM6_GOSDA</name>
<protein>
    <recommendedName>
        <fullName evidence="4">AAA+ ATPase domain-containing protein</fullName>
    </recommendedName>
</protein>
<dbReference type="InterPro" id="IPR027417">
    <property type="entry name" value="P-loop_NTPase"/>
</dbReference>
<organism evidence="5 6">
    <name type="scientific">Gossypium darwinii</name>
    <name type="common">Darwin's cotton</name>
    <name type="synonym">Gossypium barbadense var. darwinii</name>
    <dbReference type="NCBI Taxonomy" id="34276"/>
    <lineage>
        <taxon>Eukaryota</taxon>
        <taxon>Viridiplantae</taxon>
        <taxon>Streptophyta</taxon>
        <taxon>Embryophyta</taxon>
        <taxon>Tracheophyta</taxon>
        <taxon>Spermatophyta</taxon>
        <taxon>Magnoliopsida</taxon>
        <taxon>eudicotyledons</taxon>
        <taxon>Gunneridae</taxon>
        <taxon>Pentapetalae</taxon>
        <taxon>rosids</taxon>
        <taxon>malvids</taxon>
        <taxon>Malvales</taxon>
        <taxon>Malvaceae</taxon>
        <taxon>Malvoideae</taxon>
        <taxon>Gossypium</taxon>
    </lineage>
</organism>
<dbReference type="Proteomes" id="UP000323506">
    <property type="component" value="Chromosome D11"/>
</dbReference>
<evidence type="ECO:0000256" key="3">
    <source>
        <dbReference type="ARBA" id="ARBA00022840"/>
    </source>
</evidence>
<feature type="domain" description="AAA+ ATPase" evidence="4">
    <location>
        <begin position="95"/>
        <end position="226"/>
    </location>
</feature>
<dbReference type="GO" id="GO:0043531">
    <property type="term" value="F:ADP binding"/>
    <property type="evidence" value="ECO:0007669"/>
    <property type="project" value="InterPro"/>
</dbReference>
<evidence type="ECO:0000256" key="2">
    <source>
        <dbReference type="ARBA" id="ARBA00022821"/>
    </source>
</evidence>
<dbReference type="GO" id="GO:0006952">
    <property type="term" value="P:defense response"/>
    <property type="evidence" value="ECO:0007669"/>
    <property type="project" value="UniProtKB-KW"/>
</dbReference>
<dbReference type="InterPro" id="IPR042197">
    <property type="entry name" value="Apaf_helical"/>
</dbReference>
<dbReference type="SUPFAM" id="SSF52540">
    <property type="entry name" value="P-loop containing nucleoside triphosphate hydrolases"/>
    <property type="match status" value="1"/>
</dbReference>
<proteinExistence type="predicted"/>
<evidence type="ECO:0000259" key="4">
    <source>
        <dbReference type="SMART" id="SM00382"/>
    </source>
</evidence>
<dbReference type="EMBL" id="CM017711">
    <property type="protein sequence ID" value="TYG47945.1"/>
    <property type="molecule type" value="Genomic_DNA"/>
</dbReference>
<keyword evidence="6" id="KW-1185">Reference proteome</keyword>
<keyword evidence="1" id="KW-0547">Nucleotide-binding</keyword>
<keyword evidence="3" id="KW-0067">ATP-binding</keyword>
<sequence>MINLEVSLVKGLEDDAKNKCFIGLCPNVKARYQLRKKTEDGASSVDELLQQGRFDKVSYRDVTQPIVVVPTKDFEDFNSRKLVFNKIMEAVKDPNLNIIGVSGMPGVGKTTLVKEVVRQVKEDKLFDSVVMAVVTHTPDIKNIQDQIADTLGLTFKEPSMSGRASRLCQRLKKEKKILVVLDDIWTRLDLMEVGIPLGGEDQVCTILLTSRDRNVLTKHMDAKKSFPVGVLEDKEAWDFFKKIAGDGVESHDLPPIAIEVAKRCGGLPIAIRTLATSLKNEPPFAWEDALQQLNRPPLSNFKGVPAAVCPSMEWSYDR</sequence>
<evidence type="ECO:0000256" key="1">
    <source>
        <dbReference type="ARBA" id="ARBA00022741"/>
    </source>
</evidence>
<dbReference type="GO" id="GO:0005524">
    <property type="term" value="F:ATP binding"/>
    <property type="evidence" value="ECO:0007669"/>
    <property type="project" value="UniProtKB-KW"/>
</dbReference>
<dbReference type="PANTHER" id="PTHR33463">
    <property type="entry name" value="NB-ARC DOMAIN-CONTAINING PROTEIN-RELATED"/>
    <property type="match status" value="1"/>
</dbReference>
<dbReference type="Gene3D" id="1.10.8.430">
    <property type="entry name" value="Helical domain of apoptotic protease-activating factors"/>
    <property type="match status" value="1"/>
</dbReference>